<evidence type="ECO:0000313" key="1">
    <source>
        <dbReference type="EMBL" id="KAK0493608.1"/>
    </source>
</evidence>
<comment type="caution">
    <text evidence="1">The sequence shown here is derived from an EMBL/GenBank/DDBJ whole genome shotgun (WGS) entry which is preliminary data.</text>
</comment>
<name>A0AA39PZS7_9AGAR</name>
<dbReference type="PANTHER" id="PTHR35205">
    <property type="entry name" value="NB-ARC AND TPR DOMAIN PROTEIN"/>
    <property type="match status" value="1"/>
</dbReference>
<keyword evidence="2" id="KW-1185">Reference proteome</keyword>
<protein>
    <recommendedName>
        <fullName evidence="3">NB-ARC domain-containing protein</fullName>
    </recommendedName>
</protein>
<evidence type="ECO:0008006" key="3">
    <source>
        <dbReference type="Google" id="ProtNLM"/>
    </source>
</evidence>
<dbReference type="PANTHER" id="PTHR35205:SF1">
    <property type="entry name" value="ZU5 DOMAIN-CONTAINING PROTEIN"/>
    <property type="match status" value="1"/>
</dbReference>
<dbReference type="SUPFAM" id="SSF52540">
    <property type="entry name" value="P-loop containing nucleoside triphosphate hydrolases"/>
    <property type="match status" value="1"/>
</dbReference>
<proteinExistence type="predicted"/>
<dbReference type="Gene3D" id="3.40.50.300">
    <property type="entry name" value="P-loop containing nucleotide triphosphate hydrolases"/>
    <property type="match status" value="1"/>
</dbReference>
<sequence length="332" mass="37758">KSRFTYIWFFNATSDATLAADFRKLGKAACVGESVNDIRDFLEKMHEDWLVIFDNADDPKVDLSKYIPQCNHGNVIITSHLTEAHQMASLGFYINFPDLEQSEAVDLLLKHAYENSNKDNQQLALNIVNALDCQALAVATAGAYIASTATCTLSNYLFLFKQKSKQLFNYKIKPFEGYQNTVFSAFQLSFDQLSPLTKLFMQICAFFHHTAIPIELFYHASAFTGNDLLPEEKDQTSLVEKLKHFLSLFAHNRTWDDSVDELSHLSLTKYDTNAKAFSFHSILQMCVQETLNNKDTVCHIAQLLLAHAISYSIINADYKFQWKLTAHVDSMT</sequence>
<reference evidence="1" key="1">
    <citation type="submission" date="2023-06" db="EMBL/GenBank/DDBJ databases">
        <authorList>
            <consortium name="Lawrence Berkeley National Laboratory"/>
            <person name="Ahrendt S."/>
            <person name="Sahu N."/>
            <person name="Indic B."/>
            <person name="Wong-Bajracharya J."/>
            <person name="Merenyi Z."/>
            <person name="Ke H.-M."/>
            <person name="Monk M."/>
            <person name="Kocsube S."/>
            <person name="Drula E."/>
            <person name="Lipzen A."/>
            <person name="Balint B."/>
            <person name="Henrissat B."/>
            <person name="Andreopoulos B."/>
            <person name="Martin F.M."/>
            <person name="Harder C.B."/>
            <person name="Rigling D."/>
            <person name="Ford K.L."/>
            <person name="Foster G.D."/>
            <person name="Pangilinan J."/>
            <person name="Papanicolaou A."/>
            <person name="Barry K."/>
            <person name="LaButti K."/>
            <person name="Viragh M."/>
            <person name="Koriabine M."/>
            <person name="Yan M."/>
            <person name="Riley R."/>
            <person name="Champramary S."/>
            <person name="Plett K.L."/>
            <person name="Tsai I.J."/>
            <person name="Slot J."/>
            <person name="Sipos G."/>
            <person name="Plett J."/>
            <person name="Nagy L.G."/>
            <person name="Grigoriev I.V."/>
        </authorList>
    </citation>
    <scope>NUCLEOTIDE SEQUENCE</scope>
    <source>
        <strain evidence="1">HWK02</strain>
    </source>
</reference>
<dbReference type="AlphaFoldDB" id="A0AA39PZS7"/>
<organism evidence="1 2">
    <name type="scientific">Armillaria luteobubalina</name>
    <dbReference type="NCBI Taxonomy" id="153913"/>
    <lineage>
        <taxon>Eukaryota</taxon>
        <taxon>Fungi</taxon>
        <taxon>Dikarya</taxon>
        <taxon>Basidiomycota</taxon>
        <taxon>Agaricomycotina</taxon>
        <taxon>Agaricomycetes</taxon>
        <taxon>Agaricomycetidae</taxon>
        <taxon>Agaricales</taxon>
        <taxon>Marasmiineae</taxon>
        <taxon>Physalacriaceae</taxon>
        <taxon>Armillaria</taxon>
    </lineage>
</organism>
<dbReference type="Proteomes" id="UP001175228">
    <property type="component" value="Unassembled WGS sequence"/>
</dbReference>
<evidence type="ECO:0000313" key="2">
    <source>
        <dbReference type="Proteomes" id="UP001175228"/>
    </source>
</evidence>
<gene>
    <name evidence="1" type="ORF">EDD18DRAFT_1078291</name>
</gene>
<accession>A0AA39PZS7</accession>
<dbReference type="EMBL" id="JAUEPU010000024">
    <property type="protein sequence ID" value="KAK0493608.1"/>
    <property type="molecule type" value="Genomic_DNA"/>
</dbReference>
<dbReference type="InterPro" id="IPR027417">
    <property type="entry name" value="P-loop_NTPase"/>
</dbReference>
<feature type="non-terminal residue" evidence="1">
    <location>
        <position position="1"/>
    </location>
</feature>